<accession>A0AAV6VWJ4</accession>
<dbReference type="Proteomes" id="UP000827092">
    <property type="component" value="Unassembled WGS sequence"/>
</dbReference>
<reference evidence="1 2" key="1">
    <citation type="journal article" date="2022" name="Nat. Ecol. Evol.">
        <title>A masculinizing supergene underlies an exaggerated male reproductive morph in a spider.</title>
        <authorList>
            <person name="Hendrickx F."/>
            <person name="De Corte Z."/>
            <person name="Sonet G."/>
            <person name="Van Belleghem S.M."/>
            <person name="Kostlbacher S."/>
            <person name="Vangestel C."/>
        </authorList>
    </citation>
    <scope>NUCLEOTIDE SEQUENCE [LARGE SCALE GENOMIC DNA]</scope>
    <source>
        <strain evidence="1">W744_W776</strain>
    </source>
</reference>
<evidence type="ECO:0000313" key="1">
    <source>
        <dbReference type="EMBL" id="KAG8200436.1"/>
    </source>
</evidence>
<name>A0AAV6VWJ4_9ARAC</name>
<proteinExistence type="predicted"/>
<evidence type="ECO:0000313" key="2">
    <source>
        <dbReference type="Proteomes" id="UP000827092"/>
    </source>
</evidence>
<protein>
    <submittedName>
        <fullName evidence="1">Uncharacterized protein</fullName>
    </submittedName>
</protein>
<keyword evidence="2" id="KW-1185">Reference proteome</keyword>
<gene>
    <name evidence="1" type="ORF">JTE90_000519</name>
</gene>
<dbReference type="EMBL" id="JAFNEN010000015">
    <property type="protein sequence ID" value="KAG8200436.1"/>
    <property type="molecule type" value="Genomic_DNA"/>
</dbReference>
<sequence>MRKKVQTSGLCIKQATNKRLPHLEVIVSAERQEFESNGTLAAQVYLFNMFLTSKTKYLTRLLSTTFTNRKKRTNSRRSIANFALILRPQAILCSEVAC</sequence>
<comment type="caution">
    <text evidence="1">The sequence shown here is derived from an EMBL/GenBank/DDBJ whole genome shotgun (WGS) entry which is preliminary data.</text>
</comment>
<dbReference type="AlphaFoldDB" id="A0AAV6VWJ4"/>
<organism evidence="1 2">
    <name type="scientific">Oedothorax gibbosus</name>
    <dbReference type="NCBI Taxonomy" id="931172"/>
    <lineage>
        <taxon>Eukaryota</taxon>
        <taxon>Metazoa</taxon>
        <taxon>Ecdysozoa</taxon>
        <taxon>Arthropoda</taxon>
        <taxon>Chelicerata</taxon>
        <taxon>Arachnida</taxon>
        <taxon>Araneae</taxon>
        <taxon>Araneomorphae</taxon>
        <taxon>Entelegynae</taxon>
        <taxon>Araneoidea</taxon>
        <taxon>Linyphiidae</taxon>
        <taxon>Erigoninae</taxon>
        <taxon>Oedothorax</taxon>
    </lineage>
</organism>